<reference evidence="5 6" key="1">
    <citation type="submission" date="2018-01" db="EMBL/GenBank/DDBJ databases">
        <title>Halomonas endophytica sp. nov., isolated from storage liquid in the stems of Populus euphratica.</title>
        <authorList>
            <person name="Chen C."/>
        </authorList>
    </citation>
    <scope>NUCLEOTIDE SEQUENCE [LARGE SCALE GENOMIC DNA]</scope>
    <source>
        <strain evidence="5 6">BZ-SZ-XJ27</strain>
    </source>
</reference>
<dbReference type="EC" id="2.7.7.65" evidence="2"/>
<dbReference type="InterPro" id="IPR000160">
    <property type="entry name" value="GGDEF_dom"/>
</dbReference>
<dbReference type="CDD" id="cd01949">
    <property type="entry name" value="GGDEF"/>
    <property type="match status" value="1"/>
</dbReference>
<evidence type="ECO:0000256" key="2">
    <source>
        <dbReference type="ARBA" id="ARBA00012528"/>
    </source>
</evidence>
<proteinExistence type="predicted"/>
<comment type="cofactor">
    <cofactor evidence="1">
        <name>Mg(2+)</name>
        <dbReference type="ChEBI" id="CHEBI:18420"/>
    </cofactor>
</comment>
<dbReference type="AlphaFoldDB" id="A0A2N7UN90"/>
<dbReference type="GO" id="GO:0005886">
    <property type="term" value="C:plasma membrane"/>
    <property type="evidence" value="ECO:0007669"/>
    <property type="project" value="TreeGrafter"/>
</dbReference>
<dbReference type="NCBIfam" id="TIGR00254">
    <property type="entry name" value="GGDEF"/>
    <property type="match status" value="1"/>
</dbReference>
<dbReference type="Pfam" id="PF00990">
    <property type="entry name" value="GGDEF"/>
    <property type="match status" value="1"/>
</dbReference>
<dbReference type="Gene3D" id="3.30.70.270">
    <property type="match status" value="1"/>
</dbReference>
<dbReference type="SUPFAM" id="SSF55785">
    <property type="entry name" value="PYP-like sensor domain (PAS domain)"/>
    <property type="match status" value="1"/>
</dbReference>
<dbReference type="GO" id="GO:0052621">
    <property type="term" value="F:diguanylate cyclase activity"/>
    <property type="evidence" value="ECO:0007669"/>
    <property type="project" value="UniProtKB-EC"/>
</dbReference>
<evidence type="ECO:0000256" key="1">
    <source>
        <dbReference type="ARBA" id="ARBA00001946"/>
    </source>
</evidence>
<evidence type="ECO:0000313" key="6">
    <source>
        <dbReference type="Proteomes" id="UP000235547"/>
    </source>
</evidence>
<dbReference type="GO" id="GO:1902201">
    <property type="term" value="P:negative regulation of bacterial-type flagellum-dependent cell motility"/>
    <property type="evidence" value="ECO:0007669"/>
    <property type="project" value="TreeGrafter"/>
</dbReference>
<comment type="caution">
    <text evidence="5">The sequence shown here is derived from an EMBL/GenBank/DDBJ whole genome shotgun (WGS) entry which is preliminary data.</text>
</comment>
<protein>
    <recommendedName>
        <fullName evidence="2">diguanylate cyclase</fullName>
        <ecNumber evidence="2">2.7.7.65</ecNumber>
    </recommendedName>
</protein>
<accession>A0A2N7UN90</accession>
<organism evidence="5 6">
    <name type="scientific">Halomonas urumqiensis</name>
    <dbReference type="NCBI Taxonomy" id="1684789"/>
    <lineage>
        <taxon>Bacteria</taxon>
        <taxon>Pseudomonadati</taxon>
        <taxon>Pseudomonadota</taxon>
        <taxon>Gammaproteobacteria</taxon>
        <taxon>Oceanospirillales</taxon>
        <taxon>Halomonadaceae</taxon>
        <taxon>Halomonas</taxon>
    </lineage>
</organism>
<dbReference type="InterPro" id="IPR043128">
    <property type="entry name" value="Rev_trsase/Diguanyl_cyclase"/>
</dbReference>
<dbReference type="InterPro" id="IPR050469">
    <property type="entry name" value="Diguanylate_Cyclase"/>
</dbReference>
<sequence>MPARDEELAMWWTQAPDGQLVVDEGGYVLAANDTLADWLDTPASNLRDTLASELFTSSARLIYLGLVGFRLAHQGSADEAHLELRLPHGRTLAVLCSAKRIAHGGGWMVLISMMPIARKHRLERELLEARQVNARQLDEKSRLIAELESLRATLEGRSQELELLNQRLDRQATTDHLTGLPNRRYFEEQLTSLLSQLANQDAASAFTLALLDIDYFKSVNDTHGHGAGDRVLVTLAELIRQTLRGGDVAARIGGEEFVLMMLNTPIDAARVGVERLRLTVECHAWQKTPITLSIGLAAYRSGDTAESLLQRADRALYRAKARGRNRLEHM</sequence>
<keyword evidence="6" id="KW-1185">Reference proteome</keyword>
<dbReference type="EMBL" id="PNRG01000006">
    <property type="protein sequence ID" value="PMR81904.1"/>
    <property type="molecule type" value="Genomic_DNA"/>
</dbReference>
<feature type="coiled-coil region" evidence="3">
    <location>
        <begin position="119"/>
        <end position="171"/>
    </location>
</feature>
<dbReference type="Proteomes" id="UP000235547">
    <property type="component" value="Unassembled WGS sequence"/>
</dbReference>
<dbReference type="PANTHER" id="PTHR45138">
    <property type="entry name" value="REGULATORY COMPONENTS OF SENSORY TRANSDUCTION SYSTEM"/>
    <property type="match status" value="1"/>
</dbReference>
<dbReference type="FunFam" id="3.30.70.270:FF:000001">
    <property type="entry name" value="Diguanylate cyclase domain protein"/>
    <property type="match status" value="1"/>
</dbReference>
<dbReference type="RefSeq" id="WP_102586970.1">
    <property type="nucleotide sequence ID" value="NZ_BNAE01000001.1"/>
</dbReference>
<dbReference type="PANTHER" id="PTHR45138:SF24">
    <property type="entry name" value="DIGUANYLATE CYCLASE DGCC-RELATED"/>
    <property type="match status" value="1"/>
</dbReference>
<dbReference type="CDD" id="cd00130">
    <property type="entry name" value="PAS"/>
    <property type="match status" value="1"/>
</dbReference>
<evidence type="ECO:0000256" key="3">
    <source>
        <dbReference type="SAM" id="Coils"/>
    </source>
</evidence>
<evidence type="ECO:0000259" key="4">
    <source>
        <dbReference type="PROSITE" id="PS50887"/>
    </source>
</evidence>
<dbReference type="InterPro" id="IPR035965">
    <property type="entry name" value="PAS-like_dom_sf"/>
</dbReference>
<dbReference type="Gene3D" id="3.30.450.20">
    <property type="entry name" value="PAS domain"/>
    <property type="match status" value="1"/>
</dbReference>
<dbReference type="GO" id="GO:0043709">
    <property type="term" value="P:cell adhesion involved in single-species biofilm formation"/>
    <property type="evidence" value="ECO:0007669"/>
    <property type="project" value="TreeGrafter"/>
</dbReference>
<name>A0A2N7UN90_9GAMM</name>
<keyword evidence="3" id="KW-0175">Coiled coil</keyword>
<gene>
    <name evidence="5" type="ORF">C1H70_03560</name>
</gene>
<dbReference type="InterPro" id="IPR000014">
    <property type="entry name" value="PAS"/>
</dbReference>
<dbReference type="SMART" id="SM00267">
    <property type="entry name" value="GGDEF"/>
    <property type="match status" value="1"/>
</dbReference>
<dbReference type="SUPFAM" id="SSF55073">
    <property type="entry name" value="Nucleotide cyclase"/>
    <property type="match status" value="1"/>
</dbReference>
<dbReference type="PROSITE" id="PS50887">
    <property type="entry name" value="GGDEF"/>
    <property type="match status" value="1"/>
</dbReference>
<dbReference type="InterPro" id="IPR029787">
    <property type="entry name" value="Nucleotide_cyclase"/>
</dbReference>
<feature type="domain" description="GGDEF" evidence="4">
    <location>
        <begin position="204"/>
        <end position="330"/>
    </location>
</feature>
<evidence type="ECO:0000313" key="5">
    <source>
        <dbReference type="EMBL" id="PMR81904.1"/>
    </source>
</evidence>
<dbReference type="OrthoDB" id="5620448at2"/>